<name>A0A0E9WN75_ANGAN</name>
<keyword evidence="1" id="KW-1133">Transmembrane helix</keyword>
<evidence type="ECO:0000256" key="1">
    <source>
        <dbReference type="SAM" id="Phobius"/>
    </source>
</evidence>
<dbReference type="AlphaFoldDB" id="A0A0E9WN75"/>
<reference evidence="2" key="2">
    <citation type="journal article" date="2015" name="Fish Shellfish Immunol.">
        <title>Early steps in the European eel (Anguilla anguilla)-Vibrio vulnificus interaction in the gills: Role of the RtxA13 toxin.</title>
        <authorList>
            <person name="Callol A."/>
            <person name="Pajuelo D."/>
            <person name="Ebbesson L."/>
            <person name="Teles M."/>
            <person name="MacKenzie S."/>
            <person name="Amaro C."/>
        </authorList>
    </citation>
    <scope>NUCLEOTIDE SEQUENCE</scope>
</reference>
<protein>
    <submittedName>
        <fullName evidence="2">Uncharacterized protein</fullName>
    </submittedName>
</protein>
<keyword evidence="1" id="KW-0472">Membrane</keyword>
<proteinExistence type="predicted"/>
<dbReference type="EMBL" id="GBXM01016728">
    <property type="protein sequence ID" value="JAH91849.1"/>
    <property type="molecule type" value="Transcribed_RNA"/>
</dbReference>
<accession>A0A0E9WN75</accession>
<sequence>MVQTHDSIKYAWNSCHNAIYAKLLPLRVSNVALGGNCSVLCKTFEVCDAQNSYYLFFLNCTIFFVLNLHSIKVKR</sequence>
<evidence type="ECO:0000313" key="2">
    <source>
        <dbReference type="EMBL" id="JAH91849.1"/>
    </source>
</evidence>
<feature type="transmembrane region" description="Helical" evidence="1">
    <location>
        <begin position="53"/>
        <end position="71"/>
    </location>
</feature>
<reference evidence="2" key="1">
    <citation type="submission" date="2014-11" db="EMBL/GenBank/DDBJ databases">
        <authorList>
            <person name="Amaro Gonzalez C."/>
        </authorList>
    </citation>
    <scope>NUCLEOTIDE SEQUENCE</scope>
</reference>
<keyword evidence="1" id="KW-0812">Transmembrane</keyword>
<organism evidence="2">
    <name type="scientific">Anguilla anguilla</name>
    <name type="common">European freshwater eel</name>
    <name type="synonym">Muraena anguilla</name>
    <dbReference type="NCBI Taxonomy" id="7936"/>
    <lineage>
        <taxon>Eukaryota</taxon>
        <taxon>Metazoa</taxon>
        <taxon>Chordata</taxon>
        <taxon>Craniata</taxon>
        <taxon>Vertebrata</taxon>
        <taxon>Euteleostomi</taxon>
        <taxon>Actinopterygii</taxon>
        <taxon>Neopterygii</taxon>
        <taxon>Teleostei</taxon>
        <taxon>Anguilliformes</taxon>
        <taxon>Anguillidae</taxon>
        <taxon>Anguilla</taxon>
    </lineage>
</organism>